<dbReference type="Proteomes" id="UP000027222">
    <property type="component" value="Unassembled WGS sequence"/>
</dbReference>
<feature type="transmembrane region" description="Helical" evidence="1">
    <location>
        <begin position="20"/>
        <end position="42"/>
    </location>
</feature>
<evidence type="ECO:0000256" key="1">
    <source>
        <dbReference type="SAM" id="Phobius"/>
    </source>
</evidence>
<dbReference type="HOGENOM" id="CLU_2026903_0_0_1"/>
<keyword evidence="3" id="KW-1185">Reference proteome</keyword>
<keyword evidence="1" id="KW-0472">Membrane</keyword>
<dbReference type="AlphaFoldDB" id="A0A067SYB3"/>
<evidence type="ECO:0000313" key="3">
    <source>
        <dbReference type="Proteomes" id="UP000027222"/>
    </source>
</evidence>
<gene>
    <name evidence="2" type="ORF">GALMADRAFT_760962</name>
</gene>
<accession>A0A067SYB3</accession>
<evidence type="ECO:0000313" key="2">
    <source>
        <dbReference type="EMBL" id="KDR72684.1"/>
    </source>
</evidence>
<sequence length="122" mass="13662">MVVWSFGDADAFTTQHSGRFSVSLVADVFYAYILHLFFLSYLPCAAPVVHTSQVNARYVSLFLLGCFLHRFCTDSRTIKEFNGLDSFDIIETGPGFKQSPPDTFIGCMGNEDMEVFPSRPEA</sequence>
<dbReference type="EMBL" id="KL142388">
    <property type="protein sequence ID" value="KDR72684.1"/>
    <property type="molecule type" value="Genomic_DNA"/>
</dbReference>
<name>A0A067SYB3_GALM3</name>
<keyword evidence="1" id="KW-0812">Transmembrane</keyword>
<proteinExistence type="predicted"/>
<keyword evidence="1" id="KW-1133">Transmembrane helix</keyword>
<protein>
    <submittedName>
        <fullName evidence="2">Uncharacterized protein</fullName>
    </submittedName>
</protein>
<organism evidence="2 3">
    <name type="scientific">Galerina marginata (strain CBS 339.88)</name>
    <dbReference type="NCBI Taxonomy" id="685588"/>
    <lineage>
        <taxon>Eukaryota</taxon>
        <taxon>Fungi</taxon>
        <taxon>Dikarya</taxon>
        <taxon>Basidiomycota</taxon>
        <taxon>Agaricomycotina</taxon>
        <taxon>Agaricomycetes</taxon>
        <taxon>Agaricomycetidae</taxon>
        <taxon>Agaricales</taxon>
        <taxon>Agaricineae</taxon>
        <taxon>Strophariaceae</taxon>
        <taxon>Galerina</taxon>
    </lineage>
</organism>
<reference evidence="3" key="1">
    <citation type="journal article" date="2014" name="Proc. Natl. Acad. Sci. U.S.A.">
        <title>Extensive sampling of basidiomycete genomes demonstrates inadequacy of the white-rot/brown-rot paradigm for wood decay fungi.</title>
        <authorList>
            <person name="Riley R."/>
            <person name="Salamov A.A."/>
            <person name="Brown D.W."/>
            <person name="Nagy L.G."/>
            <person name="Floudas D."/>
            <person name="Held B.W."/>
            <person name="Levasseur A."/>
            <person name="Lombard V."/>
            <person name="Morin E."/>
            <person name="Otillar R."/>
            <person name="Lindquist E.A."/>
            <person name="Sun H."/>
            <person name="LaButti K.M."/>
            <person name="Schmutz J."/>
            <person name="Jabbour D."/>
            <person name="Luo H."/>
            <person name="Baker S.E."/>
            <person name="Pisabarro A.G."/>
            <person name="Walton J.D."/>
            <person name="Blanchette R.A."/>
            <person name="Henrissat B."/>
            <person name="Martin F."/>
            <person name="Cullen D."/>
            <person name="Hibbett D.S."/>
            <person name="Grigoriev I.V."/>
        </authorList>
    </citation>
    <scope>NUCLEOTIDE SEQUENCE [LARGE SCALE GENOMIC DNA]</scope>
    <source>
        <strain evidence="3">CBS 339.88</strain>
    </source>
</reference>